<dbReference type="RefSeq" id="WP_214093340.1">
    <property type="nucleotide sequence ID" value="NZ_JAHCLR010000023.1"/>
</dbReference>
<dbReference type="Proteomes" id="UP001519535">
    <property type="component" value="Unassembled WGS sequence"/>
</dbReference>
<keyword evidence="1" id="KW-0732">Signal</keyword>
<feature type="chain" id="PRO_5045049610" description="Secreted protein" evidence="1">
    <location>
        <begin position="32"/>
        <end position="184"/>
    </location>
</feature>
<evidence type="ECO:0008006" key="4">
    <source>
        <dbReference type="Google" id="ProtNLM"/>
    </source>
</evidence>
<accession>A0ABS5RLW1</accession>
<feature type="signal peptide" evidence="1">
    <location>
        <begin position="1"/>
        <end position="31"/>
    </location>
</feature>
<keyword evidence="3" id="KW-1185">Reference proteome</keyword>
<reference evidence="2 3" key="1">
    <citation type="submission" date="2021-05" db="EMBL/GenBank/DDBJ databases">
        <title>Mycobacterium acidophilum sp. nov., an extremely acid-tolerant member of the genus Mycobacterium.</title>
        <authorList>
            <person name="Xia J."/>
        </authorList>
    </citation>
    <scope>NUCLEOTIDE SEQUENCE [LARGE SCALE GENOMIC DNA]</scope>
    <source>
        <strain evidence="2 3">M1</strain>
    </source>
</reference>
<comment type="caution">
    <text evidence="2">The sequence shown here is derived from an EMBL/GenBank/DDBJ whole genome shotgun (WGS) entry which is preliminary data.</text>
</comment>
<evidence type="ECO:0000256" key="1">
    <source>
        <dbReference type="SAM" id="SignalP"/>
    </source>
</evidence>
<proteinExistence type="predicted"/>
<organism evidence="2 3">
    <name type="scientific">Mycolicibacter acidiphilus</name>
    <dbReference type="NCBI Taxonomy" id="2835306"/>
    <lineage>
        <taxon>Bacteria</taxon>
        <taxon>Bacillati</taxon>
        <taxon>Actinomycetota</taxon>
        <taxon>Actinomycetes</taxon>
        <taxon>Mycobacteriales</taxon>
        <taxon>Mycobacteriaceae</taxon>
        <taxon>Mycolicibacter</taxon>
    </lineage>
</organism>
<sequence length="184" mass="19318">MVNMRANTIRRIAALATAVGAAVALTPAAGANPGEPAPEGTVEGVYTFSQGGARATWEITPLCVPTVGDGRVPINTAIGCKLQVVSDGKLGQSGLYRLSGGRWLFSKPLLAGMKCPDGKIVATQETYEFDTGLNGLYTQAHNAVCGEAPGLNKQPFTLTYVGPLPFPVEHYPLNCMDNPLHMCS</sequence>
<evidence type="ECO:0000313" key="3">
    <source>
        <dbReference type="Proteomes" id="UP001519535"/>
    </source>
</evidence>
<name>A0ABS5RLW1_9MYCO</name>
<protein>
    <recommendedName>
        <fullName evidence="4">Secreted protein</fullName>
    </recommendedName>
</protein>
<dbReference type="EMBL" id="JAHCLR010000023">
    <property type="protein sequence ID" value="MBS9534471.1"/>
    <property type="molecule type" value="Genomic_DNA"/>
</dbReference>
<gene>
    <name evidence="2" type="ORF">KIH27_12830</name>
</gene>
<evidence type="ECO:0000313" key="2">
    <source>
        <dbReference type="EMBL" id="MBS9534471.1"/>
    </source>
</evidence>